<keyword evidence="2" id="KW-1185">Reference proteome</keyword>
<protein>
    <submittedName>
        <fullName evidence="1">Uncharacterized protein</fullName>
    </submittedName>
</protein>
<evidence type="ECO:0000313" key="2">
    <source>
        <dbReference type="Proteomes" id="UP000054477"/>
    </source>
</evidence>
<reference evidence="2" key="2">
    <citation type="submission" date="2015-01" db="EMBL/GenBank/DDBJ databases">
        <title>Evolutionary Origins and Diversification of the Mycorrhizal Mutualists.</title>
        <authorList>
            <consortium name="DOE Joint Genome Institute"/>
            <consortium name="Mycorrhizal Genomics Consortium"/>
            <person name="Kohler A."/>
            <person name="Kuo A."/>
            <person name="Nagy L.G."/>
            <person name="Floudas D."/>
            <person name="Copeland A."/>
            <person name="Barry K.W."/>
            <person name="Cichocki N."/>
            <person name="Veneault-Fourrey C."/>
            <person name="LaButti K."/>
            <person name="Lindquist E.A."/>
            <person name="Lipzen A."/>
            <person name="Lundell T."/>
            <person name="Morin E."/>
            <person name="Murat C."/>
            <person name="Riley R."/>
            <person name="Ohm R."/>
            <person name="Sun H."/>
            <person name="Tunlid A."/>
            <person name="Henrissat B."/>
            <person name="Grigoriev I.V."/>
            <person name="Hibbett D.S."/>
            <person name="Martin F."/>
        </authorList>
    </citation>
    <scope>NUCLEOTIDE SEQUENCE [LARGE SCALE GENOMIC DNA]</scope>
    <source>
        <strain evidence="2">LaAM-08-1</strain>
    </source>
</reference>
<dbReference type="HOGENOM" id="CLU_2498201_0_0_1"/>
<dbReference type="AlphaFoldDB" id="A0A0C9WRV5"/>
<evidence type="ECO:0000313" key="1">
    <source>
        <dbReference type="EMBL" id="KIJ94255.1"/>
    </source>
</evidence>
<proteinExistence type="predicted"/>
<accession>A0A0C9WRV5</accession>
<gene>
    <name evidence="1" type="ORF">K443DRAFT_364864</name>
</gene>
<reference evidence="1 2" key="1">
    <citation type="submission" date="2014-04" db="EMBL/GenBank/DDBJ databases">
        <authorList>
            <consortium name="DOE Joint Genome Institute"/>
            <person name="Kuo A."/>
            <person name="Kohler A."/>
            <person name="Nagy L.G."/>
            <person name="Floudas D."/>
            <person name="Copeland A."/>
            <person name="Barry K.W."/>
            <person name="Cichocki N."/>
            <person name="Veneault-Fourrey C."/>
            <person name="LaButti K."/>
            <person name="Lindquist E.A."/>
            <person name="Lipzen A."/>
            <person name="Lundell T."/>
            <person name="Morin E."/>
            <person name="Murat C."/>
            <person name="Sun H."/>
            <person name="Tunlid A."/>
            <person name="Henrissat B."/>
            <person name="Grigoriev I.V."/>
            <person name="Hibbett D.S."/>
            <person name="Martin F."/>
            <person name="Nordberg H.P."/>
            <person name="Cantor M.N."/>
            <person name="Hua S.X."/>
        </authorList>
    </citation>
    <scope>NUCLEOTIDE SEQUENCE [LARGE SCALE GENOMIC DNA]</scope>
    <source>
        <strain evidence="1 2">LaAM-08-1</strain>
    </source>
</reference>
<sequence length="86" mass="9753">MRSSSTQVPLLFYAKKRSMAHDISLFARKRTSHCRIKYWANLGDMEGNMDRKSDLPSKGIRPSSTLRLLVVPSTFIVKPADINLTT</sequence>
<name>A0A0C9WRV5_9AGAR</name>
<dbReference type="EMBL" id="KN838802">
    <property type="protein sequence ID" value="KIJ94255.1"/>
    <property type="molecule type" value="Genomic_DNA"/>
</dbReference>
<dbReference type="Proteomes" id="UP000054477">
    <property type="component" value="Unassembled WGS sequence"/>
</dbReference>
<organism evidence="1 2">
    <name type="scientific">Laccaria amethystina LaAM-08-1</name>
    <dbReference type="NCBI Taxonomy" id="1095629"/>
    <lineage>
        <taxon>Eukaryota</taxon>
        <taxon>Fungi</taxon>
        <taxon>Dikarya</taxon>
        <taxon>Basidiomycota</taxon>
        <taxon>Agaricomycotina</taxon>
        <taxon>Agaricomycetes</taxon>
        <taxon>Agaricomycetidae</taxon>
        <taxon>Agaricales</taxon>
        <taxon>Agaricineae</taxon>
        <taxon>Hydnangiaceae</taxon>
        <taxon>Laccaria</taxon>
    </lineage>
</organism>